<reference evidence="3" key="1">
    <citation type="submission" date="2018-09" db="EMBL/GenBank/DDBJ databases">
        <title>Draft Genome Sequence of Mediterraneibacter sp. KCTC 15684.</title>
        <authorList>
            <person name="Kim J.S."/>
            <person name="Han K.I."/>
            <person name="Suh M.K."/>
            <person name="Lee K.C."/>
            <person name="Eom M.K."/>
            <person name="Lee J.H."/>
            <person name="Park S.H."/>
            <person name="Kang S.W."/>
            <person name="Park J.E."/>
            <person name="Oh B.S."/>
            <person name="Yu S.Y."/>
            <person name="Choi S.H."/>
            <person name="Lee D.H."/>
            <person name="Yoon H."/>
            <person name="Kim B."/>
            <person name="Yang S.J."/>
            <person name="Lee J.S."/>
        </authorList>
    </citation>
    <scope>NUCLEOTIDE SEQUENCE [LARGE SCALE GENOMIC DNA]</scope>
    <source>
        <strain evidence="3">KCTC 15684</strain>
    </source>
</reference>
<accession>A0A391PBG5</accession>
<dbReference type="AlphaFoldDB" id="A0A391PBG5"/>
<protein>
    <submittedName>
        <fullName evidence="2">Uncharacterized protein</fullName>
    </submittedName>
</protein>
<proteinExistence type="predicted"/>
<keyword evidence="1" id="KW-0812">Transmembrane</keyword>
<comment type="caution">
    <text evidence="2">The sequence shown here is derived from an EMBL/GenBank/DDBJ whole genome shotgun (WGS) entry which is preliminary data.</text>
</comment>
<keyword evidence="1" id="KW-1133">Transmembrane helix</keyword>
<sequence length="73" mass="8506">MKKRWIVILGIMLVVVGGYLTYSKLFCFFKYVGIWNSESSGKTIEIFRDGTVFYYQKGKSSDKEIVYTAEEEN</sequence>
<evidence type="ECO:0000313" key="2">
    <source>
        <dbReference type="EMBL" id="GCA68388.1"/>
    </source>
</evidence>
<dbReference type="Proteomes" id="UP000265643">
    <property type="component" value="Unassembled WGS sequence"/>
</dbReference>
<keyword evidence="1" id="KW-0472">Membrane</keyword>
<evidence type="ECO:0000313" key="3">
    <source>
        <dbReference type="Proteomes" id="UP000265643"/>
    </source>
</evidence>
<name>A0A391PBG5_9FIRM</name>
<feature type="transmembrane region" description="Helical" evidence="1">
    <location>
        <begin position="5"/>
        <end position="22"/>
    </location>
</feature>
<evidence type="ECO:0000256" key="1">
    <source>
        <dbReference type="SAM" id="Phobius"/>
    </source>
</evidence>
<dbReference type="RefSeq" id="WP_119299266.1">
    <property type="nucleotide sequence ID" value="NZ_BHGK01000003.1"/>
</dbReference>
<keyword evidence="3" id="KW-1185">Reference proteome</keyword>
<organism evidence="2 3">
    <name type="scientific">Mediterraneibacter butyricigenes</name>
    <dbReference type="NCBI Taxonomy" id="2316025"/>
    <lineage>
        <taxon>Bacteria</taxon>
        <taxon>Bacillati</taxon>
        <taxon>Bacillota</taxon>
        <taxon>Clostridia</taxon>
        <taxon>Lachnospirales</taxon>
        <taxon>Lachnospiraceae</taxon>
        <taxon>Mediterraneibacter</taxon>
    </lineage>
</organism>
<gene>
    <name evidence="2" type="ORF">KGMB01110_28240</name>
</gene>
<dbReference type="EMBL" id="BHGK01000003">
    <property type="protein sequence ID" value="GCA68388.1"/>
    <property type="molecule type" value="Genomic_DNA"/>
</dbReference>